<name>H8FWS4_MAGML</name>
<protein>
    <submittedName>
        <fullName evidence="3">Uncharacterized protein</fullName>
    </submittedName>
</protein>
<dbReference type="Pfam" id="PF18156">
    <property type="entry name" value="pPIWI_RE_Y"/>
    <property type="match status" value="1"/>
</dbReference>
<sequence length="441" mass="50219">MWNEWWRMPIELSDFQVRCQALFAEVLGNGRRWKTACAQGLGIGRATLYRYFEDETAVPDEIWLRLERLELPSSPSFDDRTLVAMFASALLKVQAQIDEKGFLSSPYPAELRRAFDLGAARNITAKTASWPTDLDRLMALAKEPLFRWVPDMSWDKADEFFAARLVEDGEISTDCRKLAVASGNPEREIEENIGYEMLMGICRDRVDGENLYRIWRRTVIENPVVAGYATIIANPGLADVERVDEIVEAFYQRIPDAVAVNGQLPICTISGTILRRVGEDSGVTRFHTECRDPEAIRRANAGVHDTRRYRPGMMQLRRAFRTYWCLPGRAELELERRFREKGWQTTLWPNLDRVDLVATSASGRHLAIDVKDYLSPNTLAARFSGFKEFTADHECYLVIPDYIPEVDARFEAKFEAFRASLGKTTVALQTVSGLIDELEAA</sequence>
<dbReference type="Pfam" id="PF18154">
    <property type="entry name" value="pPIWI_RE_REase"/>
    <property type="match status" value="1"/>
</dbReference>
<dbReference type="eggNOG" id="ENOG5033C0A">
    <property type="taxonomic scope" value="Bacteria"/>
</dbReference>
<feature type="domain" description="pPIWI-RE three-gene island" evidence="2">
    <location>
        <begin position="83"/>
        <end position="225"/>
    </location>
</feature>
<dbReference type="STRING" id="1150626.PHAMO_470063"/>
<comment type="caution">
    <text evidence="3">The sequence shown here is derived from an EMBL/GenBank/DDBJ whole genome shotgun (WGS) entry which is preliminary data.</text>
</comment>
<feature type="domain" description="REase associating with pPIWI RE" evidence="1">
    <location>
        <begin position="328"/>
        <end position="439"/>
    </location>
</feature>
<evidence type="ECO:0000259" key="2">
    <source>
        <dbReference type="Pfam" id="PF18156"/>
    </source>
</evidence>
<accession>H8FWS4</accession>
<dbReference type="Proteomes" id="UP000004169">
    <property type="component" value="Unassembled WGS sequence"/>
</dbReference>
<evidence type="ECO:0000313" key="3">
    <source>
        <dbReference type="EMBL" id="CCG42812.1"/>
    </source>
</evidence>
<organism evidence="3 4">
    <name type="scientific">Magnetospirillum molischianum DSM 120</name>
    <dbReference type="NCBI Taxonomy" id="1150626"/>
    <lineage>
        <taxon>Bacteria</taxon>
        <taxon>Pseudomonadati</taxon>
        <taxon>Pseudomonadota</taxon>
        <taxon>Alphaproteobacteria</taxon>
        <taxon>Rhodospirillales</taxon>
        <taxon>Rhodospirillaceae</taxon>
        <taxon>Magnetospirillum</taxon>
    </lineage>
</organism>
<evidence type="ECO:0000313" key="4">
    <source>
        <dbReference type="Proteomes" id="UP000004169"/>
    </source>
</evidence>
<dbReference type="InterPro" id="IPR040828">
    <property type="entry name" value="pPIWI_RE_REase"/>
</dbReference>
<gene>
    <name evidence="3" type="ORF">PHAMO_470063</name>
</gene>
<reference evidence="3 4" key="1">
    <citation type="journal article" date="2012" name="J. Bacteriol.">
        <title>Draft Genome Sequence of the Purple Photosynthetic Bacterium Phaeospirillum molischianum DSM120, a Particularly Versatile Bacterium.</title>
        <authorList>
            <person name="Duquesne K."/>
            <person name="Prima V."/>
            <person name="Ji B."/>
            <person name="Rouy Z."/>
            <person name="Medigue C."/>
            <person name="Talla E."/>
            <person name="Sturgis J.N."/>
        </authorList>
    </citation>
    <scope>NUCLEOTIDE SEQUENCE [LARGE SCALE GENOMIC DNA]</scope>
    <source>
        <strain evidence="4">DSM120</strain>
    </source>
</reference>
<evidence type="ECO:0000259" key="1">
    <source>
        <dbReference type="Pfam" id="PF18154"/>
    </source>
</evidence>
<keyword evidence="4" id="KW-1185">Reference proteome</keyword>
<dbReference type="InterPro" id="IPR041191">
    <property type="entry name" value="pPIWI_RE_Y"/>
</dbReference>
<dbReference type="AlphaFoldDB" id="H8FWS4"/>
<proteinExistence type="predicted"/>
<dbReference type="EMBL" id="CAHP01000042">
    <property type="protein sequence ID" value="CCG42812.1"/>
    <property type="molecule type" value="Genomic_DNA"/>
</dbReference>